<keyword evidence="4" id="KW-1185">Reference proteome</keyword>
<evidence type="ECO:0000313" key="4">
    <source>
        <dbReference type="Proteomes" id="UP001199469"/>
    </source>
</evidence>
<dbReference type="EMBL" id="JAJNDB010000001">
    <property type="protein sequence ID" value="MCD2193089.1"/>
    <property type="molecule type" value="Genomic_DNA"/>
</dbReference>
<evidence type="ECO:0000256" key="1">
    <source>
        <dbReference type="SAM" id="MobiDB-lite"/>
    </source>
</evidence>
<evidence type="ECO:0000313" key="3">
    <source>
        <dbReference type="EMBL" id="MCD2193089.1"/>
    </source>
</evidence>
<feature type="region of interest" description="Disordered" evidence="1">
    <location>
        <begin position="20"/>
        <end position="51"/>
    </location>
</feature>
<evidence type="ECO:0000256" key="2">
    <source>
        <dbReference type="SAM" id="Phobius"/>
    </source>
</evidence>
<sequence length="136" mass="14125">MTDRQRRTRQLRVVETVTSPVLVGPGGGAPDDDAPGGRAGTDHRPVGGGSGTWAWLVPDRVEAELSGLRRAVGLRAEGFVRASTDGIWSVSPHEVVAYGGLGVLALMGAVEAPVIAAVAGLAWMTRPVMPALPPQR</sequence>
<keyword evidence="2" id="KW-0812">Transmembrane</keyword>
<feature type="transmembrane region" description="Helical" evidence="2">
    <location>
        <begin position="95"/>
        <end position="124"/>
    </location>
</feature>
<proteinExistence type="predicted"/>
<reference evidence="3 4" key="1">
    <citation type="submission" date="2021-11" db="EMBL/GenBank/DDBJ databases">
        <title>Draft genome sequence of Actinomycetospora sp. SF1 isolated from the rhizosphere soil.</title>
        <authorList>
            <person name="Duangmal K."/>
            <person name="Chantavorakit T."/>
        </authorList>
    </citation>
    <scope>NUCLEOTIDE SEQUENCE [LARGE SCALE GENOMIC DNA]</scope>
    <source>
        <strain evidence="3 4">TBRC 5722</strain>
    </source>
</reference>
<dbReference type="Proteomes" id="UP001199469">
    <property type="component" value="Unassembled WGS sequence"/>
</dbReference>
<keyword evidence="2" id="KW-0472">Membrane</keyword>
<dbReference type="RefSeq" id="WP_230730739.1">
    <property type="nucleotide sequence ID" value="NZ_JAJNDB010000001.1"/>
</dbReference>
<comment type="caution">
    <text evidence="3">The sequence shown here is derived from an EMBL/GenBank/DDBJ whole genome shotgun (WGS) entry which is preliminary data.</text>
</comment>
<protein>
    <submittedName>
        <fullName evidence="3">Uncharacterized protein</fullName>
    </submittedName>
</protein>
<keyword evidence="2" id="KW-1133">Transmembrane helix</keyword>
<accession>A0ABS8P7R2</accession>
<organism evidence="3 4">
    <name type="scientific">Actinomycetospora endophytica</name>
    <dbReference type="NCBI Taxonomy" id="2291215"/>
    <lineage>
        <taxon>Bacteria</taxon>
        <taxon>Bacillati</taxon>
        <taxon>Actinomycetota</taxon>
        <taxon>Actinomycetes</taxon>
        <taxon>Pseudonocardiales</taxon>
        <taxon>Pseudonocardiaceae</taxon>
        <taxon>Actinomycetospora</taxon>
    </lineage>
</organism>
<name>A0ABS8P7R2_9PSEU</name>
<gene>
    <name evidence="3" type="ORF">LQ327_06765</name>
</gene>